<evidence type="ECO:0000313" key="1">
    <source>
        <dbReference type="EMBL" id="AGO84342.1"/>
    </source>
</evidence>
<sequence>MITASIDHIRDLGAWSIATGMPTKGHHARAIMQHGVGLGPVLSAGAPLDLAKDLVATQPPQQLSGLVIPAAIGGRADVFDDVMRRWLCVLDGEFMLGNAVGSVTAMDSMDDAVADALVTAASLGHAQIVDTIADNYDAFDWALPRGACNKAMVTAIAYGHWTSLASLSVACPADCIRSLVPWAILHDAPQDIKIIALKMAPHEKGALFQCAIETGAWRVARWLVSTDPTRQPSGATKTRPNRLETLGVFGCPRTEKK</sequence>
<protein>
    <submittedName>
        <fullName evidence="1">Uncharacterized protein</fullName>
    </submittedName>
</protein>
<gene>
    <name evidence="1" type="ORF">psal_cds_519</name>
</gene>
<dbReference type="RefSeq" id="YP_008437413.1">
    <property type="nucleotide sequence ID" value="NC_022098.1"/>
</dbReference>
<dbReference type="KEGG" id="vg:16606129"/>
<accession>S4W1M7</accession>
<evidence type="ECO:0000313" key="2">
    <source>
        <dbReference type="Proteomes" id="UP000204584"/>
    </source>
</evidence>
<organism evidence="1 2">
    <name type="scientific">Pandoravirus salinus</name>
    <dbReference type="NCBI Taxonomy" id="1349410"/>
    <lineage>
        <taxon>Viruses</taxon>
        <taxon>Pandoravirus</taxon>
    </lineage>
</organism>
<dbReference type="Proteomes" id="UP000204584">
    <property type="component" value="Segment"/>
</dbReference>
<reference evidence="1 2" key="1">
    <citation type="journal article" date="2013" name="Science">
        <title>Pandoraviruses: amoeba viruses with genomes up to 2.5 Mb reaching that of parasitic eukaryotes.</title>
        <authorList>
            <person name="Philippe N."/>
            <person name="Legendre M."/>
            <person name="Doutre G."/>
            <person name="Coute Y."/>
            <person name="Poirot O."/>
            <person name="Lescot M."/>
            <person name="Arslan D."/>
            <person name="Seltzer V."/>
            <person name="Bertaux L."/>
            <person name="Bruley C."/>
            <person name="Garin J."/>
            <person name="Claverie J.M."/>
            <person name="Abergel C."/>
        </authorList>
    </citation>
    <scope>NUCLEOTIDE SEQUENCE [LARGE SCALE GENOMIC DNA]</scope>
</reference>
<proteinExistence type="predicted"/>
<keyword evidence="2" id="KW-1185">Reference proteome</keyword>
<dbReference type="GeneID" id="16606129"/>
<name>S4W1M7_9VIRU</name>
<dbReference type="EMBL" id="KC977571">
    <property type="protein sequence ID" value="AGO84342.1"/>
    <property type="molecule type" value="Genomic_DNA"/>
</dbReference>